<dbReference type="AlphaFoldDB" id="A0A940DGR8"/>
<comment type="caution">
    <text evidence="12">The sequence shown here is derived from an EMBL/GenBank/DDBJ whole genome shotgun (WGS) entry which is preliminary data.</text>
</comment>
<feature type="site" description="Deprotonates C-terminal active site Cys" evidence="9">
    <location>
        <position position="24"/>
    </location>
</feature>
<keyword evidence="3" id="KW-0813">Transport</keyword>
<keyword evidence="6 10" id="KW-0676">Redox-active center</keyword>
<feature type="active site" description="Nucleophile" evidence="9">
    <location>
        <position position="33"/>
    </location>
</feature>
<dbReference type="GO" id="GO:0015035">
    <property type="term" value="F:protein-disulfide reductase activity"/>
    <property type="evidence" value="ECO:0007669"/>
    <property type="project" value="UniProtKB-UniRule"/>
</dbReference>
<sequence length="105" mass="11661">MINIIHSAEEFDKLIADNDVVLVDFWATWCGPCRIMLPTVEEIAGETGGKFAVAKVDVDENEDLARRFRIMTIPTLIYFKGGAVAEQSVGVRTKGQILATVEKYL</sequence>
<dbReference type="NCBIfam" id="TIGR01068">
    <property type="entry name" value="thioredoxin"/>
    <property type="match status" value="1"/>
</dbReference>
<dbReference type="Gene3D" id="3.40.30.10">
    <property type="entry name" value="Glutaredoxin"/>
    <property type="match status" value="1"/>
</dbReference>
<evidence type="ECO:0000256" key="5">
    <source>
        <dbReference type="ARBA" id="ARBA00023157"/>
    </source>
</evidence>
<evidence type="ECO:0000256" key="7">
    <source>
        <dbReference type="NCBIfam" id="TIGR01068"/>
    </source>
</evidence>
<evidence type="ECO:0000313" key="13">
    <source>
        <dbReference type="Proteomes" id="UP000727857"/>
    </source>
</evidence>
<evidence type="ECO:0000256" key="4">
    <source>
        <dbReference type="ARBA" id="ARBA00022982"/>
    </source>
</evidence>
<dbReference type="InterPro" id="IPR017937">
    <property type="entry name" value="Thioredoxin_CS"/>
</dbReference>
<dbReference type="EMBL" id="JADINF010000140">
    <property type="protein sequence ID" value="MBO8424470.1"/>
    <property type="molecule type" value="Genomic_DNA"/>
</dbReference>
<evidence type="ECO:0000256" key="9">
    <source>
        <dbReference type="PIRSR" id="PIRSR000077-1"/>
    </source>
</evidence>
<dbReference type="CDD" id="cd02947">
    <property type="entry name" value="TRX_family"/>
    <property type="match status" value="1"/>
</dbReference>
<feature type="domain" description="Thioredoxin" evidence="11">
    <location>
        <begin position="1"/>
        <end position="105"/>
    </location>
</feature>
<dbReference type="PANTHER" id="PTHR45663">
    <property type="entry name" value="GEO12009P1"/>
    <property type="match status" value="1"/>
</dbReference>
<reference evidence="12" key="1">
    <citation type="submission" date="2020-10" db="EMBL/GenBank/DDBJ databases">
        <authorList>
            <person name="Gilroy R."/>
        </authorList>
    </citation>
    <scope>NUCLEOTIDE SEQUENCE</scope>
    <source>
        <strain evidence="12">517</strain>
    </source>
</reference>
<feature type="site" description="Contributes to redox potential value" evidence="9">
    <location>
        <position position="31"/>
    </location>
</feature>
<dbReference type="FunFam" id="3.40.30.10:FF:000001">
    <property type="entry name" value="Thioredoxin"/>
    <property type="match status" value="1"/>
</dbReference>
<keyword evidence="5 10" id="KW-1015">Disulfide bond</keyword>
<gene>
    <name evidence="12" type="primary">trxA</name>
    <name evidence="12" type="ORF">IAB16_05580</name>
</gene>
<dbReference type="InterPro" id="IPR005746">
    <property type="entry name" value="Thioredoxin"/>
</dbReference>
<evidence type="ECO:0000313" key="12">
    <source>
        <dbReference type="EMBL" id="MBO8424470.1"/>
    </source>
</evidence>
<dbReference type="Proteomes" id="UP000727857">
    <property type="component" value="Unassembled WGS sequence"/>
</dbReference>
<dbReference type="PRINTS" id="PR00421">
    <property type="entry name" value="THIOREDOXIN"/>
</dbReference>
<organism evidence="12 13">
    <name type="scientific">Candidatus Stercoripulliclostridium pullicola</name>
    <dbReference type="NCBI Taxonomy" id="2840953"/>
    <lineage>
        <taxon>Bacteria</taxon>
        <taxon>Bacillati</taxon>
        <taxon>Bacillota</taxon>
        <taxon>Clostridia</taxon>
        <taxon>Eubacteriales</taxon>
        <taxon>Candidatus Stercoripulliclostridium</taxon>
    </lineage>
</organism>
<dbReference type="SUPFAM" id="SSF52833">
    <property type="entry name" value="Thioredoxin-like"/>
    <property type="match status" value="1"/>
</dbReference>
<dbReference type="GO" id="GO:0005829">
    <property type="term" value="C:cytosol"/>
    <property type="evidence" value="ECO:0007669"/>
    <property type="project" value="TreeGrafter"/>
</dbReference>
<reference evidence="12" key="2">
    <citation type="journal article" date="2021" name="PeerJ">
        <title>Extensive microbial diversity within the chicken gut microbiome revealed by metagenomics and culture.</title>
        <authorList>
            <person name="Gilroy R."/>
            <person name="Ravi A."/>
            <person name="Getino M."/>
            <person name="Pursley I."/>
            <person name="Horton D.L."/>
            <person name="Alikhan N.F."/>
            <person name="Baker D."/>
            <person name="Gharbi K."/>
            <person name="Hall N."/>
            <person name="Watson M."/>
            <person name="Adriaenssens E.M."/>
            <person name="Foster-Nyarko E."/>
            <person name="Jarju S."/>
            <person name="Secka A."/>
            <person name="Antonio M."/>
            <person name="Oren A."/>
            <person name="Chaudhuri R.R."/>
            <person name="La Ragione R."/>
            <person name="Hildebrand F."/>
            <person name="Pallen M.J."/>
        </authorList>
    </citation>
    <scope>NUCLEOTIDE SEQUENCE</scope>
    <source>
        <strain evidence="12">517</strain>
    </source>
</reference>
<dbReference type="PROSITE" id="PS00194">
    <property type="entry name" value="THIOREDOXIN_1"/>
    <property type="match status" value="1"/>
</dbReference>
<feature type="site" description="Contributes to redox potential value" evidence="9">
    <location>
        <position position="32"/>
    </location>
</feature>
<evidence type="ECO:0000256" key="2">
    <source>
        <dbReference type="ARBA" id="ARBA00020570"/>
    </source>
</evidence>
<name>A0A940DGR8_9FIRM</name>
<dbReference type="InterPro" id="IPR036249">
    <property type="entry name" value="Thioredoxin-like_sf"/>
</dbReference>
<dbReference type="GO" id="GO:0045454">
    <property type="term" value="P:cell redox homeostasis"/>
    <property type="evidence" value="ECO:0007669"/>
    <property type="project" value="TreeGrafter"/>
</dbReference>
<feature type="disulfide bond" description="Redox-active" evidence="10">
    <location>
        <begin position="30"/>
        <end position="33"/>
    </location>
</feature>
<dbReference type="InterPro" id="IPR013766">
    <property type="entry name" value="Thioredoxin_domain"/>
</dbReference>
<accession>A0A940DGR8</accession>
<dbReference type="PIRSF" id="PIRSF000077">
    <property type="entry name" value="Thioredoxin"/>
    <property type="match status" value="1"/>
</dbReference>
<evidence type="ECO:0000256" key="3">
    <source>
        <dbReference type="ARBA" id="ARBA00022448"/>
    </source>
</evidence>
<protein>
    <recommendedName>
        <fullName evidence="2 7">Thioredoxin</fullName>
    </recommendedName>
</protein>
<feature type="active site" description="Nucleophile" evidence="9">
    <location>
        <position position="30"/>
    </location>
</feature>
<evidence type="ECO:0000256" key="8">
    <source>
        <dbReference type="PIRNR" id="PIRNR000077"/>
    </source>
</evidence>
<evidence type="ECO:0000259" key="11">
    <source>
        <dbReference type="PROSITE" id="PS51352"/>
    </source>
</evidence>
<evidence type="ECO:0000256" key="6">
    <source>
        <dbReference type="ARBA" id="ARBA00023284"/>
    </source>
</evidence>
<dbReference type="PANTHER" id="PTHR45663:SF11">
    <property type="entry name" value="GEO12009P1"/>
    <property type="match status" value="1"/>
</dbReference>
<dbReference type="Pfam" id="PF00085">
    <property type="entry name" value="Thioredoxin"/>
    <property type="match status" value="1"/>
</dbReference>
<proteinExistence type="inferred from homology"/>
<comment type="similarity">
    <text evidence="1 8">Belongs to the thioredoxin family.</text>
</comment>
<evidence type="ECO:0000256" key="10">
    <source>
        <dbReference type="PIRSR" id="PIRSR000077-4"/>
    </source>
</evidence>
<dbReference type="PROSITE" id="PS51352">
    <property type="entry name" value="THIOREDOXIN_2"/>
    <property type="match status" value="1"/>
</dbReference>
<evidence type="ECO:0000256" key="1">
    <source>
        <dbReference type="ARBA" id="ARBA00008987"/>
    </source>
</evidence>
<keyword evidence="4" id="KW-0249">Electron transport</keyword>